<reference evidence="4 5" key="1">
    <citation type="journal article" date="2016" name="Nat. Commun.">
        <title>Thousands of microbial genomes shed light on interconnected biogeochemical processes in an aquifer system.</title>
        <authorList>
            <person name="Anantharaman K."/>
            <person name="Brown C.T."/>
            <person name="Hug L.A."/>
            <person name="Sharon I."/>
            <person name="Castelle C.J."/>
            <person name="Probst A.J."/>
            <person name="Thomas B.C."/>
            <person name="Singh A."/>
            <person name="Wilkins M.J."/>
            <person name="Karaoz U."/>
            <person name="Brodie E.L."/>
            <person name="Williams K.H."/>
            <person name="Hubbard S.S."/>
            <person name="Banfield J.F."/>
        </authorList>
    </citation>
    <scope>NUCLEOTIDE SEQUENCE [LARGE SCALE GENOMIC DNA]</scope>
</reference>
<dbReference type="InterPro" id="IPR016163">
    <property type="entry name" value="Ald_DH_C"/>
</dbReference>
<dbReference type="CDD" id="cd07149">
    <property type="entry name" value="ALDH_y4uC"/>
    <property type="match status" value="1"/>
</dbReference>
<comment type="caution">
    <text evidence="4">The sequence shown here is derived from an EMBL/GenBank/DDBJ whole genome shotgun (WGS) entry which is preliminary data.</text>
</comment>
<dbReference type="FunFam" id="3.40.605.10:FF:000007">
    <property type="entry name" value="NAD/NADP-dependent betaine aldehyde dehydrogenase"/>
    <property type="match status" value="1"/>
</dbReference>
<comment type="similarity">
    <text evidence="1">Belongs to the aldehyde dehydrogenase family.</text>
</comment>
<dbReference type="GO" id="GO:0008911">
    <property type="term" value="F:lactaldehyde dehydrogenase (NAD+) activity"/>
    <property type="evidence" value="ECO:0007669"/>
    <property type="project" value="TreeGrafter"/>
</dbReference>
<dbReference type="InterPro" id="IPR016162">
    <property type="entry name" value="Ald_DH_N"/>
</dbReference>
<dbReference type="InterPro" id="IPR051020">
    <property type="entry name" value="ALDH-related_metabolic_enz"/>
</dbReference>
<dbReference type="InterPro" id="IPR015590">
    <property type="entry name" value="Aldehyde_DH_dom"/>
</dbReference>
<sequence length="477" mass="52027">MNPIHKLNIAGHPRVSGKRFKVLDKYTGETMAEVYAAESAQIDEAITAAETAKQVMAELPAHRRAAIIRSAAGIIDRQKDQLTVTIAREAGKPYRYAKAEVERCVENLEYISEEAKRIHGETLPIDAGRSGEGRVGYYERHPIGVVAAITPFNFPLNLAAHKVAPAIAAGCPVILKPATATPLSGIELVKAFIEAGLPREAISLLPGPGGEVGEMLIKDQRISKISFTGSREVGQHIVKNAGLKRLTMELGSNSAVVIDEDIESMDYAVKRCILGAFYNQGQVCISVQRIYVHQNRYAEFMEKFAAGTQKLKIGNPLDQDTDIGPMIAESEAGRIQEWVKEAVAQGAEAICGGRREGNIYYPTILTNTKPEMKAVRDEIFGPVAVVEKVSSFEEGIVKCDQSQYGLQAGIFTSNINRALAAVKRINVGGILINDFPSYRIDHMPYGGNKNSGLGREGAKFAIEEMTTLRMVIFNLNK</sequence>
<dbReference type="Proteomes" id="UP000177230">
    <property type="component" value="Unassembled WGS sequence"/>
</dbReference>
<dbReference type="Gene3D" id="3.40.605.10">
    <property type="entry name" value="Aldehyde Dehydrogenase, Chain A, domain 1"/>
    <property type="match status" value="1"/>
</dbReference>
<dbReference type="Gene3D" id="3.40.309.10">
    <property type="entry name" value="Aldehyde Dehydrogenase, Chain A, domain 2"/>
    <property type="match status" value="1"/>
</dbReference>
<accession>A0A1F5R4A3</accession>
<dbReference type="InterPro" id="IPR016161">
    <property type="entry name" value="Ald_DH/histidinol_DH"/>
</dbReference>
<dbReference type="PANTHER" id="PTHR42991">
    <property type="entry name" value="ALDEHYDE DEHYDROGENASE"/>
    <property type="match status" value="1"/>
</dbReference>
<dbReference type="PANTHER" id="PTHR42991:SF1">
    <property type="entry name" value="ALDEHYDE DEHYDROGENASE"/>
    <property type="match status" value="1"/>
</dbReference>
<evidence type="ECO:0000313" key="4">
    <source>
        <dbReference type="EMBL" id="OGF09294.1"/>
    </source>
</evidence>
<name>A0A1F5R4A3_9BACT</name>
<evidence type="ECO:0000313" key="5">
    <source>
        <dbReference type="Proteomes" id="UP000177230"/>
    </source>
</evidence>
<evidence type="ECO:0000259" key="3">
    <source>
        <dbReference type="Pfam" id="PF00171"/>
    </source>
</evidence>
<protein>
    <submittedName>
        <fullName evidence="4">Aldehyde dehydrogenase</fullName>
    </submittedName>
</protein>
<feature type="domain" description="Aldehyde dehydrogenase" evidence="3">
    <location>
        <begin position="18"/>
        <end position="471"/>
    </location>
</feature>
<evidence type="ECO:0000256" key="2">
    <source>
        <dbReference type="ARBA" id="ARBA00023002"/>
    </source>
</evidence>
<proteinExistence type="inferred from homology"/>
<dbReference type="Pfam" id="PF00171">
    <property type="entry name" value="Aldedh"/>
    <property type="match status" value="1"/>
</dbReference>
<evidence type="ECO:0000256" key="1">
    <source>
        <dbReference type="ARBA" id="ARBA00009986"/>
    </source>
</evidence>
<gene>
    <name evidence="4" type="ORF">A2024_08370</name>
</gene>
<keyword evidence="2" id="KW-0560">Oxidoreductase</keyword>
<organism evidence="4 5">
    <name type="scientific">Candidatus Edwardsbacteria bacterium GWF2_54_11</name>
    <dbReference type="NCBI Taxonomy" id="1817851"/>
    <lineage>
        <taxon>Bacteria</taxon>
        <taxon>Candidatus Edwardsiibacteriota</taxon>
    </lineage>
</organism>
<dbReference type="AlphaFoldDB" id="A0A1F5R4A3"/>
<dbReference type="EMBL" id="MFFM01000042">
    <property type="protein sequence ID" value="OGF09294.1"/>
    <property type="molecule type" value="Genomic_DNA"/>
</dbReference>
<dbReference type="SUPFAM" id="SSF53720">
    <property type="entry name" value="ALDH-like"/>
    <property type="match status" value="1"/>
</dbReference>